<reference evidence="1 2" key="1">
    <citation type="submission" date="2024-02" db="EMBL/GenBank/DDBJ databases">
        <authorList>
            <person name="Chen Y."/>
            <person name="Shah S."/>
            <person name="Dougan E. K."/>
            <person name="Thang M."/>
            <person name="Chan C."/>
        </authorList>
    </citation>
    <scope>NUCLEOTIDE SEQUENCE [LARGE SCALE GENOMIC DNA]</scope>
</reference>
<organism evidence="1 2">
    <name type="scientific">Durusdinium trenchii</name>
    <dbReference type="NCBI Taxonomy" id="1381693"/>
    <lineage>
        <taxon>Eukaryota</taxon>
        <taxon>Sar</taxon>
        <taxon>Alveolata</taxon>
        <taxon>Dinophyceae</taxon>
        <taxon>Suessiales</taxon>
        <taxon>Symbiodiniaceae</taxon>
        <taxon>Durusdinium</taxon>
    </lineage>
</organism>
<name>A0ABP0K4B1_9DINO</name>
<keyword evidence="2" id="KW-1185">Reference proteome</keyword>
<comment type="caution">
    <text evidence="1">The sequence shown here is derived from an EMBL/GenBank/DDBJ whole genome shotgun (WGS) entry which is preliminary data.</text>
</comment>
<protein>
    <submittedName>
        <fullName evidence="1">Uncharacterized protein</fullName>
    </submittedName>
</protein>
<proteinExistence type="predicted"/>
<evidence type="ECO:0000313" key="1">
    <source>
        <dbReference type="EMBL" id="CAK9021614.1"/>
    </source>
</evidence>
<gene>
    <name evidence="1" type="ORF">CCMP2556_LOCUS14499</name>
</gene>
<sequence>MVAISRCCHVCIEQPRSSLMPKFPFFVKLALKLRKLFAIEWMHQNFWMGTYGSATSKPSTLFGTAPWIPKVYRKMTSEKLRKLKRKLKFRKFQMVKHYVDKRGEMKVQGGRDMTKSSQYPKRYGQKVQSEHAMHMAACDNSLQTKIHSFAKVPIVQVQPRQDAALFDMAQLEPLREFLLAEVREGRFRPKSSVGL</sequence>
<accession>A0ABP0K4B1</accession>
<evidence type="ECO:0000313" key="2">
    <source>
        <dbReference type="Proteomes" id="UP001642484"/>
    </source>
</evidence>
<dbReference type="Proteomes" id="UP001642484">
    <property type="component" value="Unassembled WGS sequence"/>
</dbReference>
<dbReference type="EMBL" id="CAXAMN010007446">
    <property type="protein sequence ID" value="CAK9021614.1"/>
    <property type="molecule type" value="Genomic_DNA"/>
</dbReference>